<dbReference type="Pfam" id="PF00883">
    <property type="entry name" value="Peptidase_M17"/>
    <property type="match status" value="1"/>
</dbReference>
<evidence type="ECO:0000313" key="8">
    <source>
        <dbReference type="EMBL" id="CDI77668.1"/>
    </source>
</evidence>
<dbReference type="InterPro" id="IPR023042">
    <property type="entry name" value="Peptidase_M17_leu_NH2_pept"/>
</dbReference>
<sequence length="661" mass="68131">MVPPQPRTVKTDPPEMPLTKLNAATKMKVLLQTHDDLYCFKGDIVFFLCRNSLPEDAKKLDKQRFSLLAAALEETEFKGEVGTSVCVRVSLDNPRYICLVGCGEHKTFDAAAVGAAVAAAIRDRPKARSVGVYIPPMAQACPCPEAPKIFIRKLQALLETLFVDLEPDNRSAAAAAAADAAAAAAVGDAAVDAAAAAAAAVADAAAVAVAAVADAAAATVAVAAVADAAVADAAVADAAVADAAVGAVAAGAAEAVSVLFKGTGSKKATAPQVEQLTIFTFDKEETERAVEGLREKGSLATVSEDAREGLGFRVYVQAARHVASGVHLARELVNAPANYCTTITLAKAAETIAAEGGLECKILDLPALEELKMGCYLAVAKGSMYPPQFIHLTYKAKPAAAAGGAAGAAAGAAAAAGGKIKKIVFVGKGLCFDSGGYNIKRAETSIEMMKFDMGGAAAVLGAAQAIAALKPCNIEVHFIAAAAENMLSSKSYRPGDVLTASNGKTVEVGNTDAEGRLTLADALVYAEQLKPDAIIDVATLTGACMIALGDAYAGLFSPDDALADKVLKSAERSCEKMWRMPFIARYRDMLDSKCADINNTATKGKGGGAITAAVFLKEFVDKTPWAHIDIAGPAWCYKTGSATGYAVRTLTEFALATSKEQ</sequence>
<evidence type="ECO:0000259" key="7">
    <source>
        <dbReference type="PROSITE" id="PS00631"/>
    </source>
</evidence>
<dbReference type="CDD" id="cd00433">
    <property type="entry name" value="Peptidase_M17"/>
    <property type="match status" value="1"/>
</dbReference>
<dbReference type="Proteomes" id="UP000018050">
    <property type="component" value="Unassembled WGS sequence"/>
</dbReference>
<dbReference type="GO" id="GO:0030145">
    <property type="term" value="F:manganese ion binding"/>
    <property type="evidence" value="ECO:0007669"/>
    <property type="project" value="InterPro"/>
</dbReference>
<comment type="catalytic activity">
    <reaction evidence="1">
        <text>Release of an N-terminal amino acid, Xaa-|-Yaa-, in which Xaa is preferably Leu, but may be other amino acids including Pro although not Arg or Lys, and Yaa may be Pro. Amino acid amides and methyl esters are also readily hydrolyzed, but rates on arylamides are exceedingly low.</text>
        <dbReference type="EC" id="3.4.11.1"/>
    </reaction>
</comment>
<evidence type="ECO:0000256" key="1">
    <source>
        <dbReference type="ARBA" id="ARBA00000135"/>
    </source>
</evidence>
<proteinExistence type="inferred from homology"/>
<dbReference type="GO" id="GO:0006508">
    <property type="term" value="P:proteolysis"/>
    <property type="evidence" value="ECO:0007669"/>
    <property type="project" value="UniProtKB-KW"/>
</dbReference>
<dbReference type="Pfam" id="PF02789">
    <property type="entry name" value="Peptidase_M17_N"/>
    <property type="match status" value="1"/>
</dbReference>
<dbReference type="SUPFAM" id="SSF53187">
    <property type="entry name" value="Zn-dependent exopeptidases"/>
    <property type="match status" value="1"/>
</dbReference>
<keyword evidence="6" id="KW-0378">Hydrolase</keyword>
<dbReference type="VEuPathDB" id="ToxoDB:EAH_00026130"/>
<dbReference type="EMBL" id="HG670720">
    <property type="protein sequence ID" value="CDI77668.1"/>
    <property type="molecule type" value="Genomic_DNA"/>
</dbReference>
<accession>U6GEA9</accession>
<reference evidence="8" key="2">
    <citation type="submission" date="2013-10" db="EMBL/GenBank/DDBJ databases">
        <authorList>
            <person name="Aslett M."/>
        </authorList>
    </citation>
    <scope>NUCLEOTIDE SEQUENCE</scope>
    <source>
        <strain evidence="8">Houghton</strain>
    </source>
</reference>
<dbReference type="InterPro" id="IPR043472">
    <property type="entry name" value="Macro_dom-like"/>
</dbReference>
<comment type="catalytic activity">
    <reaction evidence="2">
        <text>Release of N-terminal proline from a peptide.</text>
        <dbReference type="EC" id="3.4.11.5"/>
    </reaction>
</comment>
<dbReference type="InterPro" id="IPR011356">
    <property type="entry name" value="Leucine_aapep/pepB"/>
</dbReference>
<dbReference type="InterPro" id="IPR000819">
    <property type="entry name" value="Peptidase_M17_C"/>
</dbReference>
<evidence type="ECO:0000256" key="2">
    <source>
        <dbReference type="ARBA" id="ARBA00001585"/>
    </source>
</evidence>
<keyword evidence="5" id="KW-0645">Protease</keyword>
<evidence type="ECO:0000313" key="9">
    <source>
        <dbReference type="Proteomes" id="UP000018050"/>
    </source>
</evidence>
<protein>
    <submittedName>
        <fullName evidence="8">Cytosol aminopeptidase, putative</fullName>
    </submittedName>
</protein>
<comment type="similarity">
    <text evidence="3">Belongs to the peptidase M17 family.</text>
</comment>
<dbReference type="OMA" id="AERSCEK"/>
<feature type="domain" description="Cytosol aminopeptidase" evidence="7">
    <location>
        <begin position="510"/>
        <end position="517"/>
    </location>
</feature>
<reference evidence="8" key="1">
    <citation type="submission" date="2013-10" db="EMBL/GenBank/DDBJ databases">
        <title>Genomic analysis of the causative agents of coccidiosis in chickens.</title>
        <authorList>
            <person name="Reid A.J."/>
            <person name="Blake D."/>
            <person name="Billington K."/>
            <person name="Browne H."/>
            <person name="Dunn M."/>
            <person name="Hung S."/>
            <person name="Kawahara F."/>
            <person name="Miranda-Saavedra D."/>
            <person name="Mourier T."/>
            <person name="Nagra H."/>
            <person name="Otto T.D."/>
            <person name="Rawlings N."/>
            <person name="Sanchez A."/>
            <person name="Sanders M."/>
            <person name="Subramaniam C."/>
            <person name="Tay Y."/>
            <person name="Dear P."/>
            <person name="Doerig C."/>
            <person name="Gruber A."/>
            <person name="Parkinson J."/>
            <person name="Shirley M."/>
            <person name="Wan K.L."/>
            <person name="Berriman M."/>
            <person name="Tomley F."/>
            <person name="Pain A."/>
        </authorList>
    </citation>
    <scope>NUCLEOTIDE SEQUENCE</scope>
    <source>
        <strain evidence="8">Houghton</strain>
    </source>
</reference>
<keyword evidence="9" id="KW-1185">Reference proteome</keyword>
<dbReference type="HAMAP" id="MF_00181">
    <property type="entry name" value="Cytosol_peptidase_M17"/>
    <property type="match status" value="1"/>
</dbReference>
<evidence type="ECO:0000256" key="5">
    <source>
        <dbReference type="ARBA" id="ARBA00022670"/>
    </source>
</evidence>
<dbReference type="PRINTS" id="PR00481">
    <property type="entry name" value="LAMNOPPTDASE"/>
</dbReference>
<dbReference type="GO" id="GO:0005737">
    <property type="term" value="C:cytoplasm"/>
    <property type="evidence" value="ECO:0007669"/>
    <property type="project" value="InterPro"/>
</dbReference>
<dbReference type="PANTHER" id="PTHR11963:SF23">
    <property type="entry name" value="CYTOSOL AMINOPEPTIDASE"/>
    <property type="match status" value="1"/>
</dbReference>
<dbReference type="Gene3D" id="3.40.220.10">
    <property type="entry name" value="Leucine Aminopeptidase, subunit E, domain 1"/>
    <property type="match status" value="1"/>
</dbReference>
<dbReference type="RefSeq" id="XP_013252011.1">
    <property type="nucleotide sequence ID" value="XM_013396557.1"/>
</dbReference>
<dbReference type="AlphaFoldDB" id="U6GEA9"/>
<evidence type="ECO:0000256" key="3">
    <source>
        <dbReference type="ARBA" id="ARBA00009528"/>
    </source>
</evidence>
<evidence type="ECO:0000256" key="6">
    <source>
        <dbReference type="ARBA" id="ARBA00022801"/>
    </source>
</evidence>
<keyword evidence="4 8" id="KW-0031">Aminopeptidase</keyword>
<dbReference type="GO" id="GO:0070006">
    <property type="term" value="F:metalloaminopeptidase activity"/>
    <property type="evidence" value="ECO:0007669"/>
    <property type="project" value="InterPro"/>
</dbReference>
<name>U6GEA9_EIMAC</name>
<dbReference type="Gene3D" id="3.40.630.10">
    <property type="entry name" value="Zn peptidases"/>
    <property type="match status" value="1"/>
</dbReference>
<dbReference type="PANTHER" id="PTHR11963">
    <property type="entry name" value="LEUCINE AMINOPEPTIDASE-RELATED"/>
    <property type="match status" value="1"/>
</dbReference>
<organism evidence="8 9">
    <name type="scientific">Eimeria acervulina</name>
    <name type="common">Coccidian parasite</name>
    <dbReference type="NCBI Taxonomy" id="5801"/>
    <lineage>
        <taxon>Eukaryota</taxon>
        <taxon>Sar</taxon>
        <taxon>Alveolata</taxon>
        <taxon>Apicomplexa</taxon>
        <taxon>Conoidasida</taxon>
        <taxon>Coccidia</taxon>
        <taxon>Eucoccidiorida</taxon>
        <taxon>Eimeriorina</taxon>
        <taxon>Eimeriidae</taxon>
        <taxon>Eimeria</taxon>
    </lineage>
</organism>
<dbReference type="PROSITE" id="PS00631">
    <property type="entry name" value="CYTOSOL_AP"/>
    <property type="match status" value="1"/>
</dbReference>
<dbReference type="InterPro" id="IPR008283">
    <property type="entry name" value="Peptidase_M17_N"/>
</dbReference>
<dbReference type="OrthoDB" id="412814at2759"/>
<gene>
    <name evidence="8" type="ORF">EAH_00026130</name>
</gene>
<dbReference type="SUPFAM" id="SSF52949">
    <property type="entry name" value="Macro domain-like"/>
    <property type="match status" value="1"/>
</dbReference>
<dbReference type="GeneID" id="25270683"/>
<evidence type="ECO:0000256" key="4">
    <source>
        <dbReference type="ARBA" id="ARBA00022438"/>
    </source>
</evidence>